<dbReference type="EMBL" id="CAJNOT010000066">
    <property type="protein sequence ID" value="CAF0815064.1"/>
    <property type="molecule type" value="Genomic_DNA"/>
</dbReference>
<protein>
    <recommendedName>
        <fullName evidence="5">PH domain-containing protein</fullName>
    </recommendedName>
</protein>
<feature type="compositionally biased region" description="Polar residues" evidence="4">
    <location>
        <begin position="553"/>
        <end position="580"/>
    </location>
</feature>
<feature type="compositionally biased region" description="Polar residues" evidence="4">
    <location>
        <begin position="598"/>
        <end position="615"/>
    </location>
</feature>
<dbReference type="PROSITE" id="PS50003">
    <property type="entry name" value="PH_DOMAIN"/>
    <property type="match status" value="1"/>
</dbReference>
<dbReference type="InterPro" id="IPR011011">
    <property type="entry name" value="Znf_FYVE_PHD"/>
</dbReference>
<evidence type="ECO:0000256" key="3">
    <source>
        <dbReference type="ARBA" id="ARBA00022833"/>
    </source>
</evidence>
<dbReference type="SUPFAM" id="SSF50729">
    <property type="entry name" value="PH domain-like"/>
    <property type="match status" value="1"/>
</dbReference>
<dbReference type="Gene3D" id="3.30.40.10">
    <property type="entry name" value="Zinc/RING finger domain, C3HC4 (zinc finger)"/>
    <property type="match status" value="1"/>
</dbReference>
<proteinExistence type="predicted"/>
<feature type="compositionally biased region" description="Low complexity" evidence="4">
    <location>
        <begin position="616"/>
        <end position="638"/>
    </location>
</feature>
<feature type="region of interest" description="Disordered" evidence="4">
    <location>
        <begin position="443"/>
        <end position="508"/>
    </location>
</feature>
<feature type="compositionally biased region" description="Low complexity" evidence="4">
    <location>
        <begin position="331"/>
        <end position="345"/>
    </location>
</feature>
<keyword evidence="1" id="KW-0479">Metal-binding</keyword>
<evidence type="ECO:0000313" key="6">
    <source>
        <dbReference type="EMBL" id="CAF0815064.1"/>
    </source>
</evidence>
<evidence type="ECO:0000256" key="2">
    <source>
        <dbReference type="ARBA" id="ARBA00022771"/>
    </source>
</evidence>
<dbReference type="GO" id="GO:0008270">
    <property type="term" value="F:zinc ion binding"/>
    <property type="evidence" value="ECO:0007669"/>
    <property type="project" value="UniProtKB-KW"/>
</dbReference>
<feature type="compositionally biased region" description="Basic and acidic residues" evidence="4">
    <location>
        <begin position="443"/>
        <end position="458"/>
    </location>
</feature>
<dbReference type="Proteomes" id="UP000663864">
    <property type="component" value="Unassembled WGS sequence"/>
</dbReference>
<feature type="compositionally biased region" description="Polar residues" evidence="4">
    <location>
        <begin position="645"/>
        <end position="681"/>
    </location>
</feature>
<feature type="compositionally biased region" description="Polar residues" evidence="4">
    <location>
        <begin position="459"/>
        <end position="475"/>
    </location>
</feature>
<dbReference type="InterPro" id="IPR019786">
    <property type="entry name" value="Zinc_finger_PHD-type_CS"/>
</dbReference>
<dbReference type="Pfam" id="PF00169">
    <property type="entry name" value="PH"/>
    <property type="match status" value="1"/>
</dbReference>
<dbReference type="PROSITE" id="PS01359">
    <property type="entry name" value="ZF_PHD_1"/>
    <property type="match status" value="1"/>
</dbReference>
<dbReference type="SMART" id="SM00249">
    <property type="entry name" value="PHD"/>
    <property type="match status" value="1"/>
</dbReference>
<name>A0A813TKD2_9BILA</name>
<reference evidence="6" key="1">
    <citation type="submission" date="2021-02" db="EMBL/GenBank/DDBJ databases">
        <authorList>
            <person name="Nowell W R."/>
        </authorList>
    </citation>
    <scope>NUCLEOTIDE SEQUENCE</scope>
</reference>
<dbReference type="Gene3D" id="2.30.29.30">
    <property type="entry name" value="Pleckstrin-homology domain (PH domain)/Phosphotyrosine-binding domain (PTB)"/>
    <property type="match status" value="1"/>
</dbReference>
<evidence type="ECO:0000256" key="4">
    <source>
        <dbReference type="SAM" id="MobiDB-lite"/>
    </source>
</evidence>
<dbReference type="InterPro" id="IPR001849">
    <property type="entry name" value="PH_domain"/>
</dbReference>
<keyword evidence="2" id="KW-0863">Zinc-finger</keyword>
<dbReference type="AlphaFoldDB" id="A0A813TKD2"/>
<evidence type="ECO:0000313" key="7">
    <source>
        <dbReference type="Proteomes" id="UP000663864"/>
    </source>
</evidence>
<feature type="region of interest" description="Disordered" evidence="4">
    <location>
        <begin position="534"/>
        <end position="682"/>
    </location>
</feature>
<feature type="compositionally biased region" description="Low complexity" evidence="4">
    <location>
        <begin position="359"/>
        <end position="371"/>
    </location>
</feature>
<organism evidence="6 7">
    <name type="scientific">Rotaria sordida</name>
    <dbReference type="NCBI Taxonomy" id="392033"/>
    <lineage>
        <taxon>Eukaryota</taxon>
        <taxon>Metazoa</taxon>
        <taxon>Spiralia</taxon>
        <taxon>Gnathifera</taxon>
        <taxon>Rotifera</taxon>
        <taxon>Eurotatoria</taxon>
        <taxon>Bdelloidea</taxon>
        <taxon>Philodinida</taxon>
        <taxon>Philodinidae</taxon>
        <taxon>Rotaria</taxon>
    </lineage>
</organism>
<dbReference type="InterPro" id="IPR011993">
    <property type="entry name" value="PH-like_dom_sf"/>
</dbReference>
<accession>A0A813TKD2</accession>
<dbReference type="SUPFAM" id="SSF57903">
    <property type="entry name" value="FYVE/PHD zinc finger"/>
    <property type="match status" value="1"/>
</dbReference>
<dbReference type="InterPro" id="IPR001965">
    <property type="entry name" value="Znf_PHD"/>
</dbReference>
<dbReference type="InterPro" id="IPR013083">
    <property type="entry name" value="Znf_RING/FYVE/PHD"/>
</dbReference>
<comment type="caution">
    <text evidence="6">The sequence shown here is derived from an EMBL/GenBank/DDBJ whole genome shotgun (WGS) entry which is preliminary data.</text>
</comment>
<feature type="region of interest" description="Disordered" evidence="4">
    <location>
        <begin position="328"/>
        <end position="372"/>
    </location>
</feature>
<gene>
    <name evidence="6" type="ORF">ZHD862_LOCUS3100</name>
</gene>
<feature type="compositionally biased region" description="Low complexity" evidence="4">
    <location>
        <begin position="486"/>
        <end position="501"/>
    </location>
</feature>
<dbReference type="CDD" id="cd15489">
    <property type="entry name" value="PHD_SF"/>
    <property type="match status" value="1"/>
</dbReference>
<keyword evidence="3" id="KW-0862">Zinc</keyword>
<dbReference type="SMART" id="SM00233">
    <property type="entry name" value="PH"/>
    <property type="match status" value="1"/>
</dbReference>
<sequence>MTTTTNISSNSVSFLPLKTSIQQTACNTCKRLLYSFEEILVCRVCHDSYHWRCVKPETVIHYGENENYICDKCNGGITTSPSDRITNGGIKFESTDPSIPDYRDVANIPSKTNSTETNVLNTIRYFEGKQQQSQTNKTTKVSELNGYLPLPTNEREYHQHNGQYSDGSRTTQRIQQQTYNGIESDNENDTTAMFQANYQYTPLKEYAALRGSQTTNDKYTNGCQNIDVRQTTSRYGGGLRYSNHGYDPTVSRLVEAPITDGPHFVTPITNNLPNHNREQHFVSTTNLNINEKEFRRQQQQQQRQQSSLTDAAPYLSQIRHDYPSIFKPSTQEQQQQQQQQQQECQTTVGSNSGIPMAHSNSQQQQQSNENQAVERKLTTLVQQLGKQLEDDAQKINEKLELKLKKFEDMINQQTYVIRQQDEVIERLKSKILKIETERDHFRDRLNVHEQREQGDKKNFTTNQTDKSYNQPVNNEQDNELNKKYSDTSTSTTDNTKLSTKKAAAPRVGNRWSATNKQNEPMRAQLVKNISTNRERDAFESSSAPTGPLIETPAASNRLDNIIHQSNGGDVTHRSSSNYSLAQVRRQDRPRNLEPVTMEKQQIVTSVHNNTVKQQRSNVSSSPSSSSSSSASSPPNSRKSPVKKSNAISTKTSESSNIHRSLESLPNTYKNNQGARLTNKASSLEFGTRPVQYDDLGSTYITPIEGSQSAIQSNGFIKGWLRKQNRDSFLKRIERYYCVLRGDTFLMYRHEHDRIPHKTIQLTGAKVLLYDDSKYGPSLELTWTNQSDEIKHYHLYVSNAQEADEWVTGIQTAIYSIEQSMIYYFICIIYRKKFLFNRRFSIKKNHWRPYHLNA</sequence>
<evidence type="ECO:0000256" key="1">
    <source>
        <dbReference type="ARBA" id="ARBA00022723"/>
    </source>
</evidence>
<feature type="domain" description="PH" evidence="5">
    <location>
        <begin position="713"/>
        <end position="814"/>
    </location>
</feature>
<evidence type="ECO:0000259" key="5">
    <source>
        <dbReference type="PROSITE" id="PS50003"/>
    </source>
</evidence>